<accession>A0A564ZIX8</accession>
<reference evidence="1 2" key="1">
    <citation type="submission" date="2019-07" db="EMBL/GenBank/DDBJ databases">
        <authorList>
            <person name="Cremers G."/>
        </authorList>
    </citation>
    <scope>NUCLEOTIDE SEQUENCE [LARGE SCALE GENOMIC DNA]</scope>
</reference>
<dbReference type="AlphaFoldDB" id="A0A564ZIX8"/>
<dbReference type="EMBL" id="CABIKM010000022">
    <property type="protein sequence ID" value="VUZ85046.1"/>
    <property type="molecule type" value="Genomic_DNA"/>
</dbReference>
<evidence type="ECO:0000313" key="1">
    <source>
        <dbReference type="EMBL" id="VUZ85046.1"/>
    </source>
</evidence>
<keyword evidence="2" id="KW-1185">Reference proteome</keyword>
<proteinExistence type="predicted"/>
<organism evidence="1 2">
    <name type="scientific">Candidatus Methylomirabilis lanthanidiphila</name>
    <dbReference type="NCBI Taxonomy" id="2211376"/>
    <lineage>
        <taxon>Bacteria</taxon>
        <taxon>Candidatus Methylomirabilota</taxon>
        <taxon>Candidatus Methylomirabilia</taxon>
        <taxon>Candidatus Methylomirabilales</taxon>
        <taxon>Candidatus Methylomirabilaceae</taxon>
        <taxon>Candidatus Methylomirabilis</taxon>
    </lineage>
</organism>
<sequence length="63" mass="7299">MDPIELRSVWRRGDAVRTVEMVILQEKAALDRAGLRLEEAFEAVGVCNHSDVERCYRIAERLR</sequence>
<dbReference type="Proteomes" id="UP000334340">
    <property type="component" value="Unassembled WGS sequence"/>
</dbReference>
<protein>
    <submittedName>
        <fullName evidence="1">Uncharacterized protein</fullName>
    </submittedName>
</protein>
<evidence type="ECO:0000313" key="2">
    <source>
        <dbReference type="Proteomes" id="UP000334340"/>
    </source>
</evidence>
<name>A0A564ZIX8_9BACT</name>
<gene>
    <name evidence="1" type="ORF">MELA_01421</name>
</gene>